<feature type="transmembrane region" description="Helical" evidence="1">
    <location>
        <begin position="381"/>
        <end position="400"/>
    </location>
</feature>
<feature type="transmembrane region" description="Helical" evidence="1">
    <location>
        <begin position="235"/>
        <end position="253"/>
    </location>
</feature>
<name>A0A6C0AVG3_9ZZZZ</name>
<dbReference type="AlphaFoldDB" id="A0A6C0AVG3"/>
<keyword evidence="1" id="KW-0812">Transmembrane</keyword>
<feature type="transmembrane region" description="Helical" evidence="1">
    <location>
        <begin position="296"/>
        <end position="329"/>
    </location>
</feature>
<accession>A0A6C0AVG3</accession>
<reference evidence="2" key="1">
    <citation type="journal article" date="2020" name="Nature">
        <title>Giant virus diversity and host interactions through global metagenomics.</title>
        <authorList>
            <person name="Schulz F."/>
            <person name="Roux S."/>
            <person name="Paez-Espino D."/>
            <person name="Jungbluth S."/>
            <person name="Walsh D.A."/>
            <person name="Denef V.J."/>
            <person name="McMahon K.D."/>
            <person name="Konstantinidis K.T."/>
            <person name="Eloe-Fadrosh E.A."/>
            <person name="Kyrpides N.C."/>
            <person name="Woyke T."/>
        </authorList>
    </citation>
    <scope>NUCLEOTIDE SEQUENCE</scope>
    <source>
        <strain evidence="2">GVMAG-S-ERX555943-30</strain>
    </source>
</reference>
<evidence type="ECO:0000256" key="1">
    <source>
        <dbReference type="SAM" id="Phobius"/>
    </source>
</evidence>
<evidence type="ECO:0000313" key="2">
    <source>
        <dbReference type="EMBL" id="QHS83271.1"/>
    </source>
</evidence>
<organism evidence="2">
    <name type="scientific">viral metagenome</name>
    <dbReference type="NCBI Taxonomy" id="1070528"/>
    <lineage>
        <taxon>unclassified sequences</taxon>
        <taxon>metagenomes</taxon>
        <taxon>organismal metagenomes</taxon>
    </lineage>
</organism>
<proteinExistence type="predicted"/>
<sequence length="469" mass="52539">MQASSEFSIESTTQKKVIYNYRTEKGTYNDSTKTIELVVSPDYNFFTLEAGEMQSYTAKNIYFTKVMHYLDNQELIGEVVTLHEDNMYTVFPLKLGANDATVIDSIINEGTTTAYKNITLNDVIPMQTNCKYYTTSEYSVYFFDKPIEILGGTDATELFTGDESGLSSYIEDNSAISYDLIPQANISMQSENDIYIDCSPTGASQEELDTYEVPINSRMTSDLGQKRMEEMTTNFFFFVILVAITYFISPTAYKLGITDYILLTFDKDKLTPSDVSGKSPERILHAYRKALDIIVLGFSFVLFCLLIGSNVMTGIIFAFFILMSMAVILDKSKLKENQQLKTDGGKEISMFINKADDNTESKIPFIWSFAGGIISKSMSNIIGLGIVIALWAIIITLYALKMVPALQSGLDLTVGLLICLFIGLTIGVQINMRNVFNNDKDQSKIVLDTSNDPDNRVNIFNEAYDNANQ</sequence>
<feature type="transmembrane region" description="Helical" evidence="1">
    <location>
        <begin position="412"/>
        <end position="430"/>
    </location>
</feature>
<keyword evidence="1" id="KW-1133">Transmembrane helix</keyword>
<dbReference type="EMBL" id="MN738751">
    <property type="protein sequence ID" value="QHS83271.1"/>
    <property type="molecule type" value="Genomic_DNA"/>
</dbReference>
<protein>
    <submittedName>
        <fullName evidence="2">Uncharacterized protein</fullName>
    </submittedName>
</protein>
<keyword evidence="1" id="KW-0472">Membrane</keyword>